<feature type="domain" description="Winged helix-turn helix" evidence="1">
    <location>
        <begin position="105"/>
        <end position="140"/>
    </location>
</feature>
<evidence type="ECO:0000313" key="3">
    <source>
        <dbReference type="Proteomes" id="UP000198852"/>
    </source>
</evidence>
<evidence type="ECO:0000313" key="2">
    <source>
        <dbReference type="EMBL" id="SFS79596.1"/>
    </source>
</evidence>
<dbReference type="SUPFAM" id="SSF46689">
    <property type="entry name" value="Homeodomain-like"/>
    <property type="match status" value="1"/>
</dbReference>
<dbReference type="Pfam" id="PF13551">
    <property type="entry name" value="HTH_29"/>
    <property type="match status" value="1"/>
</dbReference>
<dbReference type="STRING" id="95161.SAMN05660874_03350"/>
<sequence length="239" mass="26879">MDIHAHLLHGGARSLPADALEKLRRQAVAASESGLSHTYVARMYGISRKTVGNWVRDYQRRGEAALVPQRRGRRPGERLALDDSQQLAVLRTMSARLPDEAGLPHLLWTRRAVVELIHRDLGTALSPATVDQYFVRWGVRTKHLPPILPGDLPAPVPGVERIAVAWLCPRPLPEAEPLQVLLAVTGRGVLFFMAGERPFEPERLAEFRKRLGVQVSRSIRPFVRAWPDEHHELRPLLDS</sequence>
<dbReference type="InterPro" id="IPR025959">
    <property type="entry name" value="Winged_HTH_dom"/>
</dbReference>
<dbReference type="AlphaFoldDB" id="A0A1I6SRR9"/>
<proteinExistence type="predicted"/>
<reference evidence="3" key="1">
    <citation type="submission" date="2016-10" db="EMBL/GenBank/DDBJ databases">
        <authorList>
            <person name="Varghese N."/>
            <person name="Submissions S."/>
        </authorList>
    </citation>
    <scope>NUCLEOTIDE SEQUENCE [LARGE SCALE GENOMIC DNA]</scope>
    <source>
        <strain evidence="3">DSM 44771</strain>
    </source>
</reference>
<dbReference type="Gene3D" id="1.10.10.60">
    <property type="entry name" value="Homeodomain-like"/>
    <property type="match status" value="1"/>
</dbReference>
<protein>
    <submittedName>
        <fullName evidence="2">Transposase</fullName>
    </submittedName>
</protein>
<keyword evidence="3" id="KW-1185">Reference proteome</keyword>
<dbReference type="OrthoDB" id="341531at2"/>
<name>A0A1I6SRR9_9PSEU</name>
<accession>A0A1I6SRR9</accession>
<dbReference type="Pfam" id="PF13592">
    <property type="entry name" value="HTH_33"/>
    <property type="match status" value="1"/>
</dbReference>
<dbReference type="InterPro" id="IPR009057">
    <property type="entry name" value="Homeodomain-like_sf"/>
</dbReference>
<organism evidence="2 3">
    <name type="scientific">Saccharopolyspora flava</name>
    <dbReference type="NCBI Taxonomy" id="95161"/>
    <lineage>
        <taxon>Bacteria</taxon>
        <taxon>Bacillati</taxon>
        <taxon>Actinomycetota</taxon>
        <taxon>Actinomycetes</taxon>
        <taxon>Pseudonocardiales</taxon>
        <taxon>Pseudonocardiaceae</taxon>
        <taxon>Saccharopolyspora</taxon>
    </lineage>
</organism>
<dbReference type="EMBL" id="FOZX01000005">
    <property type="protein sequence ID" value="SFS79596.1"/>
    <property type="molecule type" value="Genomic_DNA"/>
</dbReference>
<gene>
    <name evidence="2" type="ORF">SAMN05660874_03350</name>
</gene>
<dbReference type="Proteomes" id="UP000198852">
    <property type="component" value="Unassembled WGS sequence"/>
</dbReference>
<evidence type="ECO:0000259" key="1">
    <source>
        <dbReference type="Pfam" id="PF13592"/>
    </source>
</evidence>
<dbReference type="RefSeq" id="WP_093418721.1">
    <property type="nucleotide sequence ID" value="NZ_FOZX01000005.1"/>
</dbReference>